<gene>
    <name evidence="2" type="ordered locus">Caul_0559</name>
</gene>
<protein>
    <submittedName>
        <fullName evidence="2">Redoxin domain protein</fullName>
    </submittedName>
</protein>
<proteinExistence type="predicted"/>
<dbReference type="AlphaFoldDB" id="B0T7F4"/>
<evidence type="ECO:0000259" key="1">
    <source>
        <dbReference type="PROSITE" id="PS51352"/>
    </source>
</evidence>
<feature type="domain" description="Thioredoxin" evidence="1">
    <location>
        <begin position="46"/>
        <end position="188"/>
    </location>
</feature>
<dbReference type="HOGENOM" id="CLU_091361_0_0_5"/>
<accession>B0T7F4</accession>
<dbReference type="Gene3D" id="3.40.30.10">
    <property type="entry name" value="Glutaredoxin"/>
    <property type="match status" value="1"/>
</dbReference>
<dbReference type="SUPFAM" id="SSF52833">
    <property type="entry name" value="Thioredoxin-like"/>
    <property type="match status" value="1"/>
</dbReference>
<sequence length="197" mass="20875" precursor="true">MILTSQVLLWAAVVIQAALIAALARQVGVLHERIAPAGALTLHQNVRVGDVPTPLELKAIDGETVVVGGKRSGRSQLVFFASPDCPVCKSLLPVLRSSAEAERDWLDVVLAGDGDAAAYRRLAVEHGLGRLPLLLSEALGRAFGVSKLPYAVLIDESGKVASLGLINSREHLESLFEAKERGVASLQEFLAKRNGAA</sequence>
<organism evidence="2">
    <name type="scientific">Caulobacter sp. (strain K31)</name>
    <dbReference type="NCBI Taxonomy" id="366602"/>
    <lineage>
        <taxon>Bacteria</taxon>
        <taxon>Pseudomonadati</taxon>
        <taxon>Pseudomonadota</taxon>
        <taxon>Alphaproteobacteria</taxon>
        <taxon>Caulobacterales</taxon>
        <taxon>Caulobacteraceae</taxon>
        <taxon>Caulobacter</taxon>
    </lineage>
</organism>
<dbReference type="InterPro" id="IPR013766">
    <property type="entry name" value="Thioredoxin_domain"/>
</dbReference>
<dbReference type="InterPro" id="IPR036249">
    <property type="entry name" value="Thioredoxin-like_sf"/>
</dbReference>
<dbReference type="KEGG" id="cak:Caul_0559"/>
<dbReference type="eggNOG" id="COG0526">
    <property type="taxonomic scope" value="Bacteria"/>
</dbReference>
<dbReference type="PROSITE" id="PS51352">
    <property type="entry name" value="THIOREDOXIN_2"/>
    <property type="match status" value="1"/>
</dbReference>
<reference evidence="2" key="1">
    <citation type="submission" date="2008-01" db="EMBL/GenBank/DDBJ databases">
        <title>Complete sequence of chromosome of Caulobacter sp. K31.</title>
        <authorList>
            <consortium name="US DOE Joint Genome Institute"/>
            <person name="Copeland A."/>
            <person name="Lucas S."/>
            <person name="Lapidus A."/>
            <person name="Barry K."/>
            <person name="Glavina del Rio T."/>
            <person name="Dalin E."/>
            <person name="Tice H."/>
            <person name="Pitluck S."/>
            <person name="Bruce D."/>
            <person name="Goodwin L."/>
            <person name="Thompson L.S."/>
            <person name="Brettin T."/>
            <person name="Detter J.C."/>
            <person name="Han C."/>
            <person name="Schmutz J."/>
            <person name="Larimer F."/>
            <person name="Land M."/>
            <person name="Hauser L."/>
            <person name="Kyrpides N."/>
            <person name="Kim E."/>
            <person name="Stephens C."/>
            <person name="Richardson P."/>
        </authorList>
    </citation>
    <scope>NUCLEOTIDE SEQUENCE [LARGE SCALE GENOMIC DNA]</scope>
    <source>
        <strain evidence="2">K31</strain>
    </source>
</reference>
<dbReference type="STRING" id="366602.Caul_0559"/>
<dbReference type="OrthoDB" id="462848at2"/>
<dbReference type="EMBL" id="CP000927">
    <property type="protein sequence ID" value="ABZ69692.1"/>
    <property type="molecule type" value="Genomic_DNA"/>
</dbReference>
<name>B0T7F4_CAUSK</name>
<evidence type="ECO:0000313" key="2">
    <source>
        <dbReference type="EMBL" id="ABZ69692.1"/>
    </source>
</evidence>